<protein>
    <submittedName>
        <fullName evidence="1">Uncharacterized protein</fullName>
    </submittedName>
</protein>
<sequence length="274" mass="30793">MDSIPHSIGVFVPPAVMQRLLKSATVETLSQIYGRNRDVDTLIRAEVLSRVESFFGSYFNSLSEFRACLRAARAVVSGSSLLKIIHLIDKWINGDVDIYLPFDGDRLLDDFLTSQGYTKTGTFDMEDTPNEYRNTGIRYIHSYVRNGKLIQCIVSNGADSILPITSFWATTLFSILSADELVIAYPQDVFNRVGRIMPAWSDIEHVASLQAKYMERGYSIVKTESSFQDPPKTRYFGDDSCVILGYGLEEDKAARGLVPIVRVLNPALLWREVA</sequence>
<dbReference type="Proteomes" id="UP001212997">
    <property type="component" value="Unassembled WGS sequence"/>
</dbReference>
<evidence type="ECO:0000313" key="1">
    <source>
        <dbReference type="EMBL" id="KAJ3482224.1"/>
    </source>
</evidence>
<dbReference type="AlphaFoldDB" id="A0AAD5V043"/>
<dbReference type="EMBL" id="JANAWD010000283">
    <property type="protein sequence ID" value="KAJ3482224.1"/>
    <property type="molecule type" value="Genomic_DNA"/>
</dbReference>
<proteinExistence type="predicted"/>
<accession>A0AAD5V043</accession>
<keyword evidence="2" id="KW-1185">Reference proteome</keyword>
<comment type="caution">
    <text evidence="1">The sequence shown here is derived from an EMBL/GenBank/DDBJ whole genome shotgun (WGS) entry which is preliminary data.</text>
</comment>
<organism evidence="1 2">
    <name type="scientific">Meripilus lineatus</name>
    <dbReference type="NCBI Taxonomy" id="2056292"/>
    <lineage>
        <taxon>Eukaryota</taxon>
        <taxon>Fungi</taxon>
        <taxon>Dikarya</taxon>
        <taxon>Basidiomycota</taxon>
        <taxon>Agaricomycotina</taxon>
        <taxon>Agaricomycetes</taxon>
        <taxon>Polyporales</taxon>
        <taxon>Meripilaceae</taxon>
        <taxon>Meripilus</taxon>
    </lineage>
</organism>
<name>A0AAD5V043_9APHY</name>
<gene>
    <name evidence="1" type="ORF">NLI96_g7133</name>
</gene>
<evidence type="ECO:0000313" key="2">
    <source>
        <dbReference type="Proteomes" id="UP001212997"/>
    </source>
</evidence>
<reference evidence="1" key="1">
    <citation type="submission" date="2022-07" db="EMBL/GenBank/DDBJ databases">
        <title>Genome Sequence of Physisporinus lineatus.</title>
        <authorList>
            <person name="Buettner E."/>
        </authorList>
    </citation>
    <scope>NUCLEOTIDE SEQUENCE</scope>
    <source>
        <strain evidence="1">VT162</strain>
    </source>
</reference>